<feature type="region of interest" description="Disordered" evidence="3">
    <location>
        <begin position="236"/>
        <end position="307"/>
    </location>
</feature>
<dbReference type="InterPro" id="IPR051545">
    <property type="entry name" value="NAD(P)H_dehydrogenase_qn"/>
</dbReference>
<feature type="compositionally biased region" description="Pro residues" evidence="3">
    <location>
        <begin position="256"/>
        <end position="277"/>
    </location>
</feature>
<dbReference type="SUPFAM" id="SSF52218">
    <property type="entry name" value="Flavoproteins"/>
    <property type="match status" value="1"/>
</dbReference>
<feature type="compositionally biased region" description="Polar residues" evidence="3">
    <location>
        <begin position="295"/>
        <end position="307"/>
    </location>
</feature>
<evidence type="ECO:0000256" key="3">
    <source>
        <dbReference type="SAM" id="MobiDB-lite"/>
    </source>
</evidence>
<gene>
    <name evidence="5" type="ORF">SALB_05221</name>
</gene>
<dbReference type="InterPro" id="IPR029039">
    <property type="entry name" value="Flavoprotein-like_sf"/>
</dbReference>
<name>A0A401R478_STRNR</name>
<organism evidence="5 6">
    <name type="scientific">Streptomyces noursei</name>
    <name type="common">Streptomyces albulus</name>
    <dbReference type="NCBI Taxonomy" id="1971"/>
    <lineage>
        <taxon>Bacteria</taxon>
        <taxon>Bacillati</taxon>
        <taxon>Actinomycetota</taxon>
        <taxon>Actinomycetes</taxon>
        <taxon>Kitasatosporales</taxon>
        <taxon>Streptomycetaceae</taxon>
        <taxon>Streptomyces</taxon>
    </lineage>
</organism>
<comment type="caution">
    <text evidence="5">The sequence shown here is derived from an EMBL/GenBank/DDBJ whole genome shotgun (WGS) entry which is preliminary data.</text>
</comment>
<evidence type="ECO:0000256" key="2">
    <source>
        <dbReference type="ARBA" id="ARBA00023002"/>
    </source>
</evidence>
<evidence type="ECO:0000313" key="5">
    <source>
        <dbReference type="EMBL" id="GCB92455.1"/>
    </source>
</evidence>
<dbReference type="InterPro" id="IPR003680">
    <property type="entry name" value="Flavodoxin_fold"/>
</dbReference>
<dbReference type="AlphaFoldDB" id="A0A401R478"/>
<evidence type="ECO:0000313" key="6">
    <source>
        <dbReference type="Proteomes" id="UP000288351"/>
    </source>
</evidence>
<dbReference type="GO" id="GO:0003955">
    <property type="term" value="F:NAD(P)H dehydrogenase (quinone) activity"/>
    <property type="evidence" value="ECO:0007669"/>
    <property type="project" value="TreeGrafter"/>
</dbReference>
<dbReference type="PANTHER" id="PTHR10204">
    <property type="entry name" value="NAD P H OXIDOREDUCTASE-RELATED"/>
    <property type="match status" value="1"/>
</dbReference>
<dbReference type="RefSeq" id="WP_124428155.1">
    <property type="nucleotide sequence ID" value="NZ_BHXC01000006.1"/>
</dbReference>
<dbReference type="Proteomes" id="UP000288351">
    <property type="component" value="Unassembled WGS sequence"/>
</dbReference>
<protein>
    <submittedName>
        <fullName evidence="5">NAD(P)H dehydrogenase</fullName>
    </submittedName>
</protein>
<accession>A0A401R478</accession>
<evidence type="ECO:0000256" key="1">
    <source>
        <dbReference type="ARBA" id="ARBA00006252"/>
    </source>
</evidence>
<dbReference type="GO" id="GO:0005829">
    <property type="term" value="C:cytosol"/>
    <property type="evidence" value="ECO:0007669"/>
    <property type="project" value="TreeGrafter"/>
</dbReference>
<comment type="similarity">
    <text evidence="1">Belongs to the NAD(P)H dehydrogenase (quinone) family.</text>
</comment>
<keyword evidence="2" id="KW-0560">Oxidoreductase</keyword>
<dbReference type="Gene3D" id="3.40.50.360">
    <property type="match status" value="1"/>
</dbReference>
<feature type="domain" description="Flavodoxin-like fold" evidence="4">
    <location>
        <begin position="1"/>
        <end position="213"/>
    </location>
</feature>
<reference evidence="5 6" key="1">
    <citation type="journal article" date="2019" name="Microbiol. Resour. Announc.">
        <title>Draft Genome Sequence of the Most Traditional epsilon-Poly-l-Lysine Producer, Streptomyces albulus NBRC14147.</title>
        <authorList>
            <person name="Yamanaka K."/>
            <person name="Hamano Y."/>
        </authorList>
    </citation>
    <scope>NUCLEOTIDE SEQUENCE [LARGE SCALE GENOMIC DNA]</scope>
    <source>
        <strain evidence="5 6">NBRC 14147</strain>
    </source>
</reference>
<sequence length="307" mass="33994">MKVLWLFAHPDPRSLNGALKTAGLHTLEAHGHQHRVSDLYAMKWNPLVDAADYDHDPTDRLLVGDASERAYSAGRLSPDIAAEQRKLAWADTLVVQFPLWWYGMPAILKGWFDRVFVKGFAFGHTDPTTGRPQRYGDGPLTGKRALVVVTAGARAATLGPRGVNGDLNDLLFPLQHGTLWYTGMSVAPPLLIPGADRTTPDAYAAATARLRHRLLTLPTTDPLPFRHQNTGDYDDDLLLHPHLTPHPHRPLGPLHHPTPTPSPHPTRPSPPKFPHAPPPDRRHQQQPDTGKSPLCRTQLTHHLNLTP</sequence>
<dbReference type="EMBL" id="BHXC01000006">
    <property type="protein sequence ID" value="GCB92455.1"/>
    <property type="molecule type" value="Genomic_DNA"/>
</dbReference>
<dbReference type="Pfam" id="PF02525">
    <property type="entry name" value="Flavodoxin_2"/>
    <property type="match status" value="1"/>
</dbReference>
<dbReference type="PANTHER" id="PTHR10204:SF34">
    <property type="entry name" value="NAD(P)H DEHYDROGENASE [QUINONE] 1 ISOFORM 1"/>
    <property type="match status" value="1"/>
</dbReference>
<evidence type="ECO:0000259" key="4">
    <source>
        <dbReference type="Pfam" id="PF02525"/>
    </source>
</evidence>
<proteinExistence type="inferred from homology"/>